<dbReference type="OrthoDB" id="7773951at2"/>
<name>A0A1I2ZLN0_9RHOB</name>
<gene>
    <name evidence="2" type="ORF">SAMN04488021_10969</name>
</gene>
<evidence type="ECO:0000313" key="3">
    <source>
        <dbReference type="Proteomes" id="UP000183635"/>
    </source>
</evidence>
<proteinExistence type="predicted"/>
<dbReference type="EMBL" id="FOPU01000009">
    <property type="protein sequence ID" value="SFH38723.1"/>
    <property type="molecule type" value="Genomic_DNA"/>
</dbReference>
<evidence type="ECO:0000256" key="1">
    <source>
        <dbReference type="SAM" id="MobiDB-lite"/>
    </source>
</evidence>
<accession>A0A1I2ZLN0</accession>
<dbReference type="SUPFAM" id="SSF51120">
    <property type="entry name" value="beta-Roll"/>
    <property type="match status" value="3"/>
</dbReference>
<protein>
    <recommendedName>
        <fullName evidence="4">Hemolysin-type calcium-binding repeat-containing protein</fullName>
    </recommendedName>
</protein>
<dbReference type="Gene3D" id="2.150.10.10">
    <property type="entry name" value="Serralysin-like metalloprotease, C-terminal"/>
    <property type="match status" value="1"/>
</dbReference>
<dbReference type="RefSeq" id="WP_074966879.1">
    <property type="nucleotide sequence ID" value="NZ_CBCRYP010000009.1"/>
</dbReference>
<dbReference type="PRINTS" id="PR00313">
    <property type="entry name" value="CABNDNGRPT"/>
</dbReference>
<sequence>MNDWLLLLVPLGAAAFAQLFDDDDDAHGGDATPPPAGTPGDDDLVIDDGNGVTDGGAGDDTLTATRNGGEALVVDYHDGNACWRENIHRDGSADWDWHSAEPYPDGGPDLGVTALRGGAGNDSIIATGPAMDLDGGAGDDTISLHSDRALDDSGLRHGHGVARGGAGDDVISVTGHNLIADGGDGNDSLSLAGDRSTGWGGAGDDRITGSGSRIEVAGGTGRDTISLEGSGNRLDGGEGDDSLTLTGINDGAYGAVYGGSGADHIRVSGSGMVVSGGSGIDVSDGAADTLDIAGLTDSELYLDGEDVLLDHGDDNTGLTFYLTGGHGLQGNASDERVYLRDAGRVDAGAGNDTLTVDVGRSAFDVVDGATLAGGAGNDMLRGAYGPADSGIGSGEDGYSLRIGNSNDVLDGGEGDDVIRFDLSDTVTGGAGADSLTGFADSGHHAVVTDFARGEDRLHVYLNPEDIMPDSPRNGPDDYSNVSVQESGGDTVIRLNAAEAVTVQNATGMNIGLRHDGAFGGESTWTDLNGNPVDPDDLDVTLDLYR</sequence>
<reference evidence="2 3" key="1">
    <citation type="submission" date="2016-10" db="EMBL/GenBank/DDBJ databases">
        <authorList>
            <person name="de Groot N.N."/>
        </authorList>
    </citation>
    <scope>NUCLEOTIDE SEQUENCE [LARGE SCALE GENOMIC DNA]</scope>
    <source>
        <strain evidence="2 3">DSM 8537</strain>
    </source>
</reference>
<organism evidence="2 3">
    <name type="scientific">Paracoccus aminovorans</name>
    <dbReference type="NCBI Taxonomy" id="34004"/>
    <lineage>
        <taxon>Bacteria</taxon>
        <taxon>Pseudomonadati</taxon>
        <taxon>Pseudomonadota</taxon>
        <taxon>Alphaproteobacteria</taxon>
        <taxon>Rhodobacterales</taxon>
        <taxon>Paracoccaceae</taxon>
        <taxon>Paracoccus</taxon>
    </lineage>
</organism>
<evidence type="ECO:0008006" key="4">
    <source>
        <dbReference type="Google" id="ProtNLM"/>
    </source>
</evidence>
<dbReference type="STRING" id="34004.SAMN04488021_10969"/>
<feature type="region of interest" description="Disordered" evidence="1">
    <location>
        <begin position="24"/>
        <end position="43"/>
    </location>
</feature>
<evidence type="ECO:0000313" key="2">
    <source>
        <dbReference type="EMBL" id="SFH38723.1"/>
    </source>
</evidence>
<keyword evidence="3" id="KW-1185">Reference proteome</keyword>
<dbReference type="Proteomes" id="UP000183635">
    <property type="component" value="Unassembled WGS sequence"/>
</dbReference>
<dbReference type="InterPro" id="IPR011049">
    <property type="entry name" value="Serralysin-like_metalloprot_C"/>
</dbReference>
<dbReference type="AlphaFoldDB" id="A0A1I2ZLN0"/>
<dbReference type="Gene3D" id="2.160.20.160">
    <property type="match status" value="1"/>
</dbReference>